<protein>
    <recommendedName>
        <fullName evidence="1">N-acetyltransferase domain-containing protein</fullName>
    </recommendedName>
</protein>
<reference evidence="2 3" key="1">
    <citation type="journal article" date="2014" name="PLoS Genet.">
        <title>Analysis of the Phlebiopsis gigantea genome, transcriptome and secretome provides insight into its pioneer colonization strategies of wood.</title>
        <authorList>
            <person name="Hori C."/>
            <person name="Ishida T."/>
            <person name="Igarashi K."/>
            <person name="Samejima M."/>
            <person name="Suzuki H."/>
            <person name="Master E."/>
            <person name="Ferreira P."/>
            <person name="Ruiz-Duenas F.J."/>
            <person name="Held B."/>
            <person name="Canessa P."/>
            <person name="Larrondo L.F."/>
            <person name="Schmoll M."/>
            <person name="Druzhinina I.S."/>
            <person name="Kubicek C.P."/>
            <person name="Gaskell J.A."/>
            <person name="Kersten P."/>
            <person name="St John F."/>
            <person name="Glasner J."/>
            <person name="Sabat G."/>
            <person name="Splinter BonDurant S."/>
            <person name="Syed K."/>
            <person name="Yadav J."/>
            <person name="Mgbeahuruike A.C."/>
            <person name="Kovalchuk A."/>
            <person name="Asiegbu F.O."/>
            <person name="Lackner G."/>
            <person name="Hoffmeister D."/>
            <person name="Rencoret J."/>
            <person name="Gutierrez A."/>
            <person name="Sun H."/>
            <person name="Lindquist E."/>
            <person name="Barry K."/>
            <person name="Riley R."/>
            <person name="Grigoriev I.V."/>
            <person name="Henrissat B."/>
            <person name="Kues U."/>
            <person name="Berka R.M."/>
            <person name="Martinez A.T."/>
            <person name="Covert S.F."/>
            <person name="Blanchette R.A."/>
            <person name="Cullen D."/>
        </authorList>
    </citation>
    <scope>NUCLEOTIDE SEQUENCE [LARGE SCALE GENOMIC DNA]</scope>
    <source>
        <strain evidence="2 3">11061_1 CR5-6</strain>
    </source>
</reference>
<dbReference type="Gene3D" id="3.40.630.30">
    <property type="match status" value="1"/>
</dbReference>
<organism evidence="2 3">
    <name type="scientific">Phlebiopsis gigantea (strain 11061_1 CR5-6)</name>
    <name type="common">White-rot fungus</name>
    <name type="synonym">Peniophora gigantea</name>
    <dbReference type="NCBI Taxonomy" id="745531"/>
    <lineage>
        <taxon>Eukaryota</taxon>
        <taxon>Fungi</taxon>
        <taxon>Dikarya</taxon>
        <taxon>Basidiomycota</taxon>
        <taxon>Agaricomycotina</taxon>
        <taxon>Agaricomycetes</taxon>
        <taxon>Polyporales</taxon>
        <taxon>Phanerochaetaceae</taxon>
        <taxon>Phlebiopsis</taxon>
    </lineage>
</organism>
<keyword evidence="3" id="KW-1185">Reference proteome</keyword>
<dbReference type="Pfam" id="PF13508">
    <property type="entry name" value="Acetyltransf_7"/>
    <property type="match status" value="1"/>
</dbReference>
<dbReference type="AlphaFoldDB" id="A0A0C3SBX9"/>
<dbReference type="PANTHER" id="PTHR42791:SF1">
    <property type="entry name" value="N-ACETYLTRANSFERASE DOMAIN-CONTAINING PROTEIN"/>
    <property type="match status" value="1"/>
</dbReference>
<dbReference type="EMBL" id="KN840481">
    <property type="protein sequence ID" value="KIP08355.1"/>
    <property type="molecule type" value="Genomic_DNA"/>
</dbReference>
<dbReference type="InterPro" id="IPR016181">
    <property type="entry name" value="Acyl_CoA_acyltransferase"/>
</dbReference>
<dbReference type="InterPro" id="IPR000182">
    <property type="entry name" value="GNAT_dom"/>
</dbReference>
<dbReference type="InterPro" id="IPR052523">
    <property type="entry name" value="Trichothecene_AcTrans"/>
</dbReference>
<dbReference type="SUPFAM" id="SSF55729">
    <property type="entry name" value="Acyl-CoA N-acyltransferases (Nat)"/>
    <property type="match status" value="1"/>
</dbReference>
<evidence type="ECO:0000259" key="1">
    <source>
        <dbReference type="Pfam" id="PF13508"/>
    </source>
</evidence>
<proteinExistence type="predicted"/>
<gene>
    <name evidence="2" type="ORF">PHLGIDRAFT_127087</name>
</gene>
<evidence type="ECO:0000313" key="2">
    <source>
        <dbReference type="EMBL" id="KIP08355.1"/>
    </source>
</evidence>
<dbReference type="GO" id="GO:0016747">
    <property type="term" value="F:acyltransferase activity, transferring groups other than amino-acyl groups"/>
    <property type="evidence" value="ECO:0007669"/>
    <property type="project" value="InterPro"/>
</dbReference>
<accession>A0A0C3SBX9</accession>
<dbReference type="HOGENOM" id="CLU_074876_1_0_1"/>
<sequence length="237" mass="26040">MDRGLTGAAQVNRLPSPRPMKYVDLPNALRTLDDAFVNDPFHRYLRDTPDYNGGSLYHTAKQAENAIICNYYVASSGAWTIESGAAVVVYSPAKSTDSRVDKAVHYVLGGALSQGARLTLTKEQLKRDEELQAKHKAALEQVLGNRQDEVFNLRILAVSPTKQGQGYGSALARTVTGIADAQRRATVLISSNPTNTRFYNSLGFIEKGQIILGDDSSTWQDPPVVLLVMVREPAEYR</sequence>
<dbReference type="STRING" id="745531.A0A0C3SBX9"/>
<feature type="domain" description="N-acetyltransferase" evidence="1">
    <location>
        <begin position="151"/>
        <end position="205"/>
    </location>
</feature>
<name>A0A0C3SBX9_PHLG1</name>
<dbReference type="CDD" id="cd04301">
    <property type="entry name" value="NAT_SF"/>
    <property type="match status" value="1"/>
</dbReference>
<evidence type="ECO:0000313" key="3">
    <source>
        <dbReference type="Proteomes" id="UP000053257"/>
    </source>
</evidence>
<dbReference type="PANTHER" id="PTHR42791">
    <property type="entry name" value="GNAT FAMILY ACETYLTRANSFERASE"/>
    <property type="match status" value="1"/>
</dbReference>
<dbReference type="OrthoDB" id="2744543at2759"/>
<dbReference type="Proteomes" id="UP000053257">
    <property type="component" value="Unassembled WGS sequence"/>
</dbReference>